<dbReference type="AlphaFoldDB" id="A0A935T8C8"/>
<dbReference type="InterPro" id="IPR001343">
    <property type="entry name" value="Hemolysn_Ca-bd"/>
</dbReference>
<evidence type="ECO:0000313" key="2">
    <source>
        <dbReference type="Proteomes" id="UP000706151"/>
    </source>
</evidence>
<sequence>MLMIGVANPANAIDPLMPWVNAGADPRYAARPTANGVITNKNLGHAEYVIKLLDHSDATPANRYGNDYIAGGAGEDEIFGQLGNDVIQGDGTIGLGATLPYRAANVTAGYADNLQAAQLSLVRLDGGTQTVTDFTTFGANRGTVATDPAAFGFTLDSLADLQVRASFEGRYDADDYVEGGGGNDVVFGNRGQDDIVGGSSDLFNLVLATQRPDGSDLLFGGAGTDVTRNDIGEATRASTSGTGAPGNDLIVNARGSHAKDADTIIGDNGRILRIVGVNATPVANASLPSSAQRTLADTILADGVSSTGGFVNYN</sequence>
<dbReference type="SUPFAM" id="SSF51120">
    <property type="entry name" value="beta-Roll"/>
    <property type="match status" value="1"/>
</dbReference>
<organism evidence="1 2">
    <name type="scientific">Candidatus Accumulibacter affinis</name>
    <dbReference type="NCBI Taxonomy" id="2954384"/>
    <lineage>
        <taxon>Bacteria</taxon>
        <taxon>Pseudomonadati</taxon>
        <taxon>Pseudomonadota</taxon>
        <taxon>Betaproteobacteria</taxon>
        <taxon>Candidatus Accumulibacter</taxon>
    </lineage>
</organism>
<dbReference type="GO" id="GO:0005509">
    <property type="term" value="F:calcium ion binding"/>
    <property type="evidence" value="ECO:0007669"/>
    <property type="project" value="InterPro"/>
</dbReference>
<dbReference type="Proteomes" id="UP000706151">
    <property type="component" value="Unassembled WGS sequence"/>
</dbReference>
<protein>
    <recommendedName>
        <fullName evidence="3">Calcium-binding protein</fullName>
    </recommendedName>
</protein>
<evidence type="ECO:0008006" key="3">
    <source>
        <dbReference type="Google" id="ProtNLM"/>
    </source>
</evidence>
<gene>
    <name evidence="1" type="ORF">IPK02_03735</name>
</gene>
<accession>A0A935T8C8</accession>
<dbReference type="EMBL" id="JADJOT010000002">
    <property type="protein sequence ID" value="MBK7953154.1"/>
    <property type="molecule type" value="Genomic_DNA"/>
</dbReference>
<dbReference type="InterPro" id="IPR011049">
    <property type="entry name" value="Serralysin-like_metalloprot_C"/>
</dbReference>
<name>A0A935T8C8_9PROT</name>
<reference evidence="1 2" key="1">
    <citation type="submission" date="2020-10" db="EMBL/GenBank/DDBJ databases">
        <title>Connecting structure to function with the recovery of over 1000 high-quality activated sludge metagenome-assembled genomes encoding full-length rRNA genes using long-read sequencing.</title>
        <authorList>
            <person name="Singleton C.M."/>
            <person name="Petriglieri F."/>
            <person name="Kristensen J.M."/>
            <person name="Kirkegaard R.H."/>
            <person name="Michaelsen T.Y."/>
            <person name="Andersen M.H."/>
            <person name="Karst S.M."/>
            <person name="Dueholm M.S."/>
            <person name="Nielsen P.H."/>
            <person name="Albertsen M."/>
        </authorList>
    </citation>
    <scope>NUCLEOTIDE SEQUENCE [LARGE SCALE GENOMIC DNA]</scope>
    <source>
        <strain evidence="1">Fred_18-Q3-R57-64_BAT3C.720</strain>
    </source>
</reference>
<comment type="caution">
    <text evidence="1">The sequence shown here is derived from an EMBL/GenBank/DDBJ whole genome shotgun (WGS) entry which is preliminary data.</text>
</comment>
<dbReference type="Pfam" id="PF00353">
    <property type="entry name" value="HemolysinCabind"/>
    <property type="match status" value="3"/>
</dbReference>
<evidence type="ECO:0000313" key="1">
    <source>
        <dbReference type="EMBL" id="MBK7953154.1"/>
    </source>
</evidence>
<proteinExistence type="predicted"/>
<dbReference type="PRINTS" id="PR00313">
    <property type="entry name" value="CABNDNGRPT"/>
</dbReference>